<dbReference type="GO" id="GO:0048306">
    <property type="term" value="F:calcium-dependent protein binding"/>
    <property type="evidence" value="ECO:0007669"/>
    <property type="project" value="TreeGrafter"/>
</dbReference>
<sequence>MMSARHQRLTSKMPQLLRNIHGIIEAFGRYARTEGSCTALTRRELKRLLEQEFADVIVKPHDPATVDEVLRLLDEDETGTVEFKEFLVLVFKVAQACFKTLSESVGGACKSQASGGHHAGFSKELQEGQRSGTNVEQAGKGQHQEGSSHGHSEWATQQQGRTGTQTQGQDISSPQVSTRDRQAESQGQVQVSQRTQVREHVEQTQRVGDSVSHQTRERRSERQSQSSKHTGETITGTTSQIQTGATQTVEQDRKHQTGSIQTQGSPYSQTRETEAHGQDTSQTSQVVVGGHIQAQAGSHSQTHKQSVEQDRSHQTGSTSTQTQQSSCGQTEGTKALGQDKNQTSQAVKGHIKSQAGSYTQTQEQHWSQTASPIGDRGQGQTQTQSGSDQRWTQASKAGQSVLEGQVQTGASTVTGKQDQSSTQPSVTGGQQEREPTEVREEWVDDHTREIVIRRQDEGSPCTSAPSV</sequence>
<dbReference type="Pfam" id="PF01023">
    <property type="entry name" value="S_100"/>
    <property type="match status" value="1"/>
</dbReference>
<feature type="compositionally biased region" description="Basic and acidic residues" evidence="3">
    <location>
        <begin position="431"/>
        <end position="457"/>
    </location>
</feature>
<feature type="compositionally biased region" description="Low complexity" evidence="3">
    <location>
        <begin position="374"/>
        <end position="390"/>
    </location>
</feature>
<dbReference type="GO" id="GO:0098609">
    <property type="term" value="P:cell-cell adhesion"/>
    <property type="evidence" value="ECO:0007669"/>
    <property type="project" value="Ensembl"/>
</dbReference>
<dbReference type="GO" id="GO:0010838">
    <property type="term" value="P:positive regulation of keratinocyte proliferation"/>
    <property type="evidence" value="ECO:0007669"/>
    <property type="project" value="Ensembl"/>
</dbReference>
<dbReference type="PROSITE" id="PS00018">
    <property type="entry name" value="EF_HAND_1"/>
    <property type="match status" value="1"/>
</dbReference>
<proteinExistence type="predicted"/>
<dbReference type="GO" id="GO:0010468">
    <property type="term" value="P:regulation of gene expression"/>
    <property type="evidence" value="ECO:0007669"/>
    <property type="project" value="Ensembl"/>
</dbReference>
<dbReference type="RefSeq" id="XP_005414583.2">
    <property type="nucleotide sequence ID" value="XM_005414526.2"/>
</dbReference>
<dbReference type="GO" id="GO:0005509">
    <property type="term" value="F:calcium ion binding"/>
    <property type="evidence" value="ECO:0007669"/>
    <property type="project" value="InterPro"/>
</dbReference>
<name>A0A8C2UFY1_CHILA</name>
<evidence type="ECO:0000256" key="3">
    <source>
        <dbReference type="SAM" id="MobiDB-lite"/>
    </source>
</evidence>
<dbReference type="GeneID" id="102007833"/>
<evidence type="ECO:0000313" key="6">
    <source>
        <dbReference type="Proteomes" id="UP000694398"/>
    </source>
</evidence>
<feature type="compositionally biased region" description="Polar residues" evidence="3">
    <location>
        <begin position="184"/>
        <end position="195"/>
    </location>
</feature>
<evidence type="ECO:0000313" key="5">
    <source>
        <dbReference type="Ensembl" id="ENSCLAP00000000378.1"/>
    </source>
</evidence>
<dbReference type="InterPro" id="IPR013787">
    <property type="entry name" value="S100_Ca-bd_sub"/>
</dbReference>
<reference evidence="5" key="2">
    <citation type="submission" date="2025-09" db="UniProtKB">
        <authorList>
            <consortium name="Ensembl"/>
        </authorList>
    </citation>
    <scope>IDENTIFICATION</scope>
</reference>
<dbReference type="GO" id="GO:0016020">
    <property type="term" value="C:membrane"/>
    <property type="evidence" value="ECO:0007669"/>
    <property type="project" value="Ensembl"/>
</dbReference>
<feature type="region of interest" description="Disordered" evidence="3">
    <location>
        <begin position="125"/>
        <end position="467"/>
    </location>
</feature>
<dbReference type="InterPro" id="IPR002048">
    <property type="entry name" value="EF_hand_dom"/>
</dbReference>
<keyword evidence="2" id="KW-0106">Calcium</keyword>
<dbReference type="GeneTree" id="ENSGT00940000162465"/>
<feature type="compositionally biased region" description="Polar residues" evidence="3">
    <location>
        <begin position="295"/>
        <end position="304"/>
    </location>
</feature>
<organism evidence="5 6">
    <name type="scientific">Chinchilla lanigera</name>
    <name type="common">Long-tailed chinchilla</name>
    <name type="synonym">Chinchilla villidera</name>
    <dbReference type="NCBI Taxonomy" id="34839"/>
    <lineage>
        <taxon>Eukaryota</taxon>
        <taxon>Metazoa</taxon>
        <taxon>Chordata</taxon>
        <taxon>Craniata</taxon>
        <taxon>Vertebrata</taxon>
        <taxon>Euteleostomi</taxon>
        <taxon>Mammalia</taxon>
        <taxon>Eutheria</taxon>
        <taxon>Euarchontoglires</taxon>
        <taxon>Glires</taxon>
        <taxon>Rodentia</taxon>
        <taxon>Hystricomorpha</taxon>
        <taxon>Chinchillidae</taxon>
        <taxon>Chinchilla</taxon>
    </lineage>
</organism>
<dbReference type="PROSITE" id="PS50222">
    <property type="entry name" value="EF_HAND_2"/>
    <property type="match status" value="1"/>
</dbReference>
<dbReference type="GO" id="GO:0009408">
    <property type="term" value="P:response to heat"/>
    <property type="evidence" value="ECO:0007669"/>
    <property type="project" value="Ensembl"/>
</dbReference>
<dbReference type="GO" id="GO:0071345">
    <property type="term" value="P:cellular response to cytokine stimulus"/>
    <property type="evidence" value="ECO:0007669"/>
    <property type="project" value="Ensembl"/>
</dbReference>
<dbReference type="InterPro" id="IPR018247">
    <property type="entry name" value="EF_Hand_1_Ca_BS"/>
</dbReference>
<keyword evidence="1" id="KW-0479">Metal-binding</keyword>
<reference evidence="5" key="1">
    <citation type="submission" date="2025-08" db="UniProtKB">
        <authorList>
            <consortium name="Ensembl"/>
        </authorList>
    </citation>
    <scope>IDENTIFICATION</scope>
</reference>
<dbReference type="GO" id="GO:0046914">
    <property type="term" value="F:transition metal ion binding"/>
    <property type="evidence" value="ECO:0007669"/>
    <property type="project" value="InterPro"/>
</dbReference>
<feature type="compositionally biased region" description="Polar residues" evidence="3">
    <location>
        <begin position="257"/>
        <end position="270"/>
    </location>
</feature>
<feature type="compositionally biased region" description="Basic and acidic residues" evidence="3">
    <location>
        <begin position="142"/>
        <end position="152"/>
    </location>
</feature>
<dbReference type="InterPro" id="IPR034325">
    <property type="entry name" value="S-100_dom"/>
</dbReference>
<feature type="compositionally biased region" description="Polar residues" evidence="3">
    <location>
        <begin position="354"/>
        <end position="371"/>
    </location>
</feature>
<dbReference type="InterPro" id="IPR011992">
    <property type="entry name" value="EF-hand-dom_pair"/>
</dbReference>
<dbReference type="PANTHER" id="PTHR11639">
    <property type="entry name" value="S100 CALCIUM-BINDING PROTEIN"/>
    <property type="match status" value="1"/>
</dbReference>
<dbReference type="GO" id="GO:1902808">
    <property type="term" value="P:positive regulation of cell cycle G1/S phase transition"/>
    <property type="evidence" value="ECO:0007669"/>
    <property type="project" value="Ensembl"/>
</dbReference>
<protein>
    <submittedName>
        <fullName evidence="5">Cornulin</fullName>
    </submittedName>
</protein>
<dbReference type="CDD" id="cd00213">
    <property type="entry name" value="S-100"/>
    <property type="match status" value="1"/>
</dbReference>
<feature type="compositionally biased region" description="Polar residues" evidence="3">
    <location>
        <begin position="204"/>
        <end position="213"/>
    </location>
</feature>
<dbReference type="GO" id="GO:0005737">
    <property type="term" value="C:cytoplasm"/>
    <property type="evidence" value="ECO:0007669"/>
    <property type="project" value="Ensembl"/>
</dbReference>
<feature type="domain" description="EF-hand" evidence="4">
    <location>
        <begin position="61"/>
        <end position="96"/>
    </location>
</feature>
<dbReference type="Proteomes" id="UP000694398">
    <property type="component" value="Unassembled WGS sequence"/>
</dbReference>
<dbReference type="AlphaFoldDB" id="A0A8C2UFY1"/>
<dbReference type="SUPFAM" id="SSF47473">
    <property type="entry name" value="EF-hand"/>
    <property type="match status" value="1"/>
</dbReference>
<accession>A0A8C2UFY1</accession>
<dbReference type="Ensembl" id="ENSCLAT00000000406.1">
    <property type="protein sequence ID" value="ENSCLAP00000000378.1"/>
    <property type="gene ID" value="ENSCLAG00000000319.1"/>
</dbReference>
<evidence type="ECO:0000259" key="4">
    <source>
        <dbReference type="PROSITE" id="PS50222"/>
    </source>
</evidence>
<dbReference type="Gene3D" id="1.10.238.10">
    <property type="entry name" value="EF-hand"/>
    <property type="match status" value="1"/>
</dbReference>
<evidence type="ECO:0000256" key="1">
    <source>
        <dbReference type="ARBA" id="ARBA00022723"/>
    </source>
</evidence>
<dbReference type="PANTHER" id="PTHR11639:SF26">
    <property type="entry name" value="CORNULIN"/>
    <property type="match status" value="1"/>
</dbReference>
<feature type="compositionally biased region" description="Low complexity" evidence="3">
    <location>
        <begin position="223"/>
        <end position="248"/>
    </location>
</feature>
<feature type="compositionally biased region" description="Low complexity" evidence="3">
    <location>
        <begin position="314"/>
        <end position="333"/>
    </location>
</feature>
<feature type="compositionally biased region" description="Polar residues" evidence="3">
    <location>
        <begin position="405"/>
        <end position="430"/>
    </location>
</feature>
<keyword evidence="6" id="KW-1185">Reference proteome</keyword>
<dbReference type="GO" id="GO:0051896">
    <property type="term" value="P:regulation of phosphatidylinositol 3-kinase/protein kinase B signal transduction"/>
    <property type="evidence" value="ECO:0007669"/>
    <property type="project" value="Ensembl"/>
</dbReference>
<dbReference type="GO" id="GO:0005615">
    <property type="term" value="C:extracellular space"/>
    <property type="evidence" value="ECO:0007669"/>
    <property type="project" value="TreeGrafter"/>
</dbReference>
<dbReference type="OrthoDB" id="9451669at2759"/>
<evidence type="ECO:0000256" key="2">
    <source>
        <dbReference type="ARBA" id="ARBA00022837"/>
    </source>
</evidence>
<dbReference type="CTD" id="49860"/>
<feature type="compositionally biased region" description="Low complexity" evidence="3">
    <location>
        <begin position="156"/>
        <end position="169"/>
    </location>
</feature>
<dbReference type="SMART" id="SM01394">
    <property type="entry name" value="S_100"/>
    <property type="match status" value="1"/>
</dbReference>
<gene>
    <name evidence="5" type="primary">CRNN</name>
</gene>